<keyword evidence="2 5" id="KW-0378">Hydrolase</keyword>
<feature type="domain" description="Glycoside hydrolase family 31 TIM barrel" evidence="3">
    <location>
        <begin position="186"/>
        <end position="490"/>
    </location>
</feature>
<evidence type="ECO:0000256" key="2">
    <source>
        <dbReference type="RuleBase" id="RU361185"/>
    </source>
</evidence>
<accession>E6LRG7</accession>
<dbReference type="Proteomes" id="UP000003434">
    <property type="component" value="Unassembled WGS sequence"/>
</dbReference>
<dbReference type="eggNOG" id="COG1501">
    <property type="taxonomic scope" value="Bacteria"/>
</dbReference>
<proteinExistence type="inferred from homology"/>
<dbReference type="InterPro" id="IPR000322">
    <property type="entry name" value="Glyco_hydro_31_TIM"/>
</dbReference>
<dbReference type="EC" id="3.2.1.-" evidence="5"/>
<dbReference type="InterPro" id="IPR017853">
    <property type="entry name" value="GH"/>
</dbReference>
<dbReference type="GO" id="GO:0004553">
    <property type="term" value="F:hydrolase activity, hydrolyzing O-glycosyl compounds"/>
    <property type="evidence" value="ECO:0007669"/>
    <property type="project" value="InterPro"/>
</dbReference>
<feature type="domain" description="Glycosyl hydrolase family 31 C-terminal" evidence="4">
    <location>
        <begin position="499"/>
        <end position="589"/>
    </location>
</feature>
<protein>
    <submittedName>
        <fullName evidence="5">Glycosyl hydrolase, family 31</fullName>
        <ecNumber evidence="5">3.2.1.-</ecNumber>
    </submittedName>
</protein>
<dbReference type="InterPro" id="IPR011013">
    <property type="entry name" value="Gal_mutarotase_sf_dom"/>
</dbReference>
<dbReference type="PANTHER" id="PTHR43863:SF2">
    <property type="entry name" value="MALTASE-GLUCOAMYLASE"/>
    <property type="match status" value="1"/>
</dbReference>
<comment type="similarity">
    <text evidence="1 2">Belongs to the glycosyl hydrolase 31 family.</text>
</comment>
<dbReference type="Gene3D" id="2.60.40.1760">
    <property type="entry name" value="glycosyl hydrolase (family 31)"/>
    <property type="match status" value="1"/>
</dbReference>
<name>E6LRG7_9FIRM</name>
<dbReference type="GO" id="GO:0030246">
    <property type="term" value="F:carbohydrate binding"/>
    <property type="evidence" value="ECO:0007669"/>
    <property type="project" value="InterPro"/>
</dbReference>
<evidence type="ECO:0000259" key="3">
    <source>
        <dbReference type="Pfam" id="PF01055"/>
    </source>
</evidence>
<dbReference type="Gene3D" id="2.60.40.1180">
    <property type="entry name" value="Golgi alpha-mannosidase II"/>
    <property type="match status" value="2"/>
</dbReference>
<reference evidence="5 6" key="1">
    <citation type="submission" date="2010-12" db="EMBL/GenBank/DDBJ databases">
        <authorList>
            <person name="Muzny D."/>
            <person name="Qin X."/>
            <person name="Deng J."/>
            <person name="Jiang H."/>
            <person name="Liu Y."/>
            <person name="Qu J."/>
            <person name="Song X.-Z."/>
            <person name="Zhang L."/>
            <person name="Thornton R."/>
            <person name="Coyle M."/>
            <person name="Francisco L."/>
            <person name="Jackson L."/>
            <person name="Javaid M."/>
            <person name="Korchina V."/>
            <person name="Kovar C."/>
            <person name="Mata R."/>
            <person name="Mathew T."/>
            <person name="Ngo R."/>
            <person name="Nguyen L."/>
            <person name="Nguyen N."/>
            <person name="Okwuonu G."/>
            <person name="Ongeri F."/>
            <person name="Pham C."/>
            <person name="Simmons D."/>
            <person name="Wilczek-Boney K."/>
            <person name="Hale W."/>
            <person name="Jakkamsetti A."/>
            <person name="Pham P."/>
            <person name="Ruth R."/>
            <person name="San Lucas F."/>
            <person name="Warren J."/>
            <person name="Zhang J."/>
            <person name="Zhao Z."/>
            <person name="Zhou C."/>
            <person name="Zhu D."/>
            <person name="Lee S."/>
            <person name="Bess C."/>
            <person name="Blankenburg K."/>
            <person name="Forbes L."/>
            <person name="Fu Q."/>
            <person name="Gubbala S."/>
            <person name="Hirani K."/>
            <person name="Jayaseelan J.C."/>
            <person name="Lara F."/>
            <person name="Munidasa M."/>
            <person name="Palculict T."/>
            <person name="Patil S."/>
            <person name="Pu L.-L."/>
            <person name="Saada N."/>
            <person name="Tang L."/>
            <person name="Weissenberger G."/>
            <person name="Zhu Y."/>
            <person name="Hemphill L."/>
            <person name="Shang Y."/>
            <person name="Youmans B."/>
            <person name="Ayvaz T."/>
            <person name="Ross M."/>
            <person name="Santibanez J."/>
            <person name="Aqrawi P."/>
            <person name="Gross S."/>
            <person name="Joshi V."/>
            <person name="Fowler G."/>
            <person name="Nazareth L."/>
            <person name="Reid J."/>
            <person name="Worley K."/>
            <person name="Petrosino J."/>
            <person name="Highlander S."/>
            <person name="Gibbs R."/>
        </authorList>
    </citation>
    <scope>NUCLEOTIDE SEQUENCE [LARGE SCALE GENOMIC DNA]</scope>
    <source>
        <strain evidence="5 6">DSM 3986</strain>
    </source>
</reference>
<dbReference type="SUPFAM" id="SSF51445">
    <property type="entry name" value="(Trans)glycosidases"/>
    <property type="match status" value="1"/>
</dbReference>
<comment type="caution">
    <text evidence="5">The sequence shown here is derived from an EMBL/GenBank/DDBJ whole genome shotgun (WGS) entry which is preliminary data.</text>
</comment>
<keyword evidence="2 5" id="KW-0326">Glycosidase</keyword>
<dbReference type="Pfam" id="PF01055">
    <property type="entry name" value="Glyco_hydro_31_2nd"/>
    <property type="match status" value="1"/>
</dbReference>
<dbReference type="Gene3D" id="3.20.20.80">
    <property type="entry name" value="Glycosidases"/>
    <property type="match status" value="1"/>
</dbReference>
<dbReference type="PANTHER" id="PTHR43863">
    <property type="entry name" value="HYDROLASE, PUTATIVE (AFU_ORTHOLOGUE AFUA_1G03140)-RELATED"/>
    <property type="match status" value="1"/>
</dbReference>
<dbReference type="AlphaFoldDB" id="E6LRG7"/>
<dbReference type="SUPFAM" id="SSF74650">
    <property type="entry name" value="Galactose mutarotase-like"/>
    <property type="match status" value="1"/>
</dbReference>
<evidence type="ECO:0000256" key="1">
    <source>
        <dbReference type="ARBA" id="ARBA00007806"/>
    </source>
</evidence>
<sequence>MADRKTAETSIIKGKNYRISILTDRLIRLEYSKKNVFVDEETAAVTNRNFPEVKFDVLDSEDRLVIVTEYLRIIYDKKEFSGEGLRINVSGNYGTTSSVWHYGDKNESLKGTTRTLDNIDGETELSEGIVSRKMWSVVDDSNSMLITKDGFKLREDRESVDLYFFGYGMDFLTAIRDFYTLSGALPLLPRFTLGNWWSRYYKYTQKSYLELMERFRREEIPFSVAVIDMDWHLTEVEERFGTGWTGYTWNKELFPSPEEFLGELHKGGYRVLLNVHPADGIRAYEDCYDELAKFMGVDTKKEEPVLFDIADEKFREGYFKYVHHPLEKQGVDYWWIDWQQGENSGHKGLDPLWLLNYFHYKDSAKRESGRGLILSRYAGVGSHKYPIGFSGDTIITWESLDFQPYFTATASNIGYAWWSHDIGGHMNGIRDDEMFVRWVQFGVFSPIMRLHSTCNEFSGKEPWKYNLIAENIVKRYLRLRHRFIPYLYTMNRRAHVDKLPLILPLYYYEPVNDKVYDYKNEYYFGNDLIVCPVTVKIDKKSGLSKTKIWLPEGNWFDIFTGVKYSGNRELEIYRDLEDIAVFAREGSILPLATDSYTNDIKAPSELDLHIFTGKAGEFTLAEDEKEFTDFIESDWAYTRYENCGVKISDTNDKNLSYLFKIHPQEGNALAAPPKRKYNLYFHGIGNATNINIFSDKKPAIPVDTEYDKMNNTLIIRLPYISVASALDVEVETESCSLYDSIQGRIFNILNNAQIEYDLKTKVMEAVRKYDSTNSGKVIGEIYSVCENEYVKGAIIELLSAR</sequence>
<dbReference type="GO" id="GO:0005975">
    <property type="term" value="P:carbohydrate metabolic process"/>
    <property type="evidence" value="ECO:0007669"/>
    <property type="project" value="InterPro"/>
</dbReference>
<dbReference type="RefSeq" id="WP_008752312.1">
    <property type="nucleotide sequence ID" value="NZ_GL622296.1"/>
</dbReference>
<evidence type="ECO:0000313" key="5">
    <source>
        <dbReference type="EMBL" id="EFU75579.1"/>
    </source>
</evidence>
<dbReference type="InterPro" id="IPR013780">
    <property type="entry name" value="Glyco_hydro_b"/>
</dbReference>
<gene>
    <name evidence="5" type="ORF">HMPREF0381_2552</name>
</gene>
<dbReference type="SUPFAM" id="SSF51011">
    <property type="entry name" value="Glycosyl hydrolase domain"/>
    <property type="match status" value="1"/>
</dbReference>
<dbReference type="Pfam" id="PF21365">
    <property type="entry name" value="Glyco_hydro_31_3rd"/>
    <property type="match status" value="1"/>
</dbReference>
<dbReference type="HOGENOM" id="CLU_005043_1_0_9"/>
<evidence type="ECO:0000259" key="4">
    <source>
        <dbReference type="Pfam" id="PF21365"/>
    </source>
</evidence>
<dbReference type="InterPro" id="IPR051816">
    <property type="entry name" value="Glycosyl_Hydrolase_31"/>
</dbReference>
<dbReference type="CDD" id="cd06595">
    <property type="entry name" value="GH31_u1"/>
    <property type="match status" value="1"/>
</dbReference>
<dbReference type="InterPro" id="IPR048395">
    <property type="entry name" value="Glyco_hydro_31_C"/>
</dbReference>
<dbReference type="EMBL" id="AEPW01000100">
    <property type="protein sequence ID" value="EFU75579.1"/>
    <property type="molecule type" value="Genomic_DNA"/>
</dbReference>
<organism evidence="5 6">
    <name type="scientific">Lachnoanaerobaculum saburreum DSM 3986</name>
    <dbReference type="NCBI Taxonomy" id="887325"/>
    <lineage>
        <taxon>Bacteria</taxon>
        <taxon>Bacillati</taxon>
        <taxon>Bacillota</taxon>
        <taxon>Clostridia</taxon>
        <taxon>Lachnospirales</taxon>
        <taxon>Lachnospiraceae</taxon>
        <taxon>Lachnoanaerobaculum</taxon>
    </lineage>
</organism>
<evidence type="ECO:0000313" key="6">
    <source>
        <dbReference type="Proteomes" id="UP000003434"/>
    </source>
</evidence>